<feature type="transmembrane region" description="Helical" evidence="1">
    <location>
        <begin position="110"/>
        <end position="134"/>
    </location>
</feature>
<dbReference type="RefSeq" id="WP_050441069.1">
    <property type="nucleotide sequence ID" value="NZ_JAIWZK010000001.1"/>
</dbReference>
<accession>A0AAQ2NAZ6</accession>
<gene>
    <name evidence="2" type="ORF">NXX45_16285</name>
</gene>
<protein>
    <recommendedName>
        <fullName evidence="4">Transmembrane protein</fullName>
    </recommendedName>
</protein>
<organism evidence="2 3">
    <name type="scientific">Bacteroides fragilis</name>
    <dbReference type="NCBI Taxonomy" id="817"/>
    <lineage>
        <taxon>Bacteria</taxon>
        <taxon>Pseudomonadati</taxon>
        <taxon>Bacteroidota</taxon>
        <taxon>Bacteroidia</taxon>
        <taxon>Bacteroidales</taxon>
        <taxon>Bacteroidaceae</taxon>
        <taxon>Bacteroides</taxon>
    </lineage>
</organism>
<evidence type="ECO:0000313" key="2">
    <source>
        <dbReference type="EMBL" id="UVR55286.1"/>
    </source>
</evidence>
<proteinExistence type="predicted"/>
<dbReference type="Proteomes" id="UP001060330">
    <property type="component" value="Chromosome"/>
</dbReference>
<keyword evidence="1" id="KW-1133">Transmembrane helix</keyword>
<keyword evidence="1" id="KW-0472">Membrane</keyword>
<evidence type="ECO:0000256" key="1">
    <source>
        <dbReference type="SAM" id="Phobius"/>
    </source>
</evidence>
<evidence type="ECO:0008006" key="4">
    <source>
        <dbReference type="Google" id="ProtNLM"/>
    </source>
</evidence>
<sequence>MEEGKIPEKLRSILDKINLESSKNEPKQEERTEIKDDEIELIRKREEVKTMTVANKIRNEELENRRQDRAQRKVYADNLFTFLCFYMILVFFILYKSGSLYNSFELSDSVIIALITTTTANIIGIFAFVVRYLFKTPDDKNNR</sequence>
<reference evidence="2" key="1">
    <citation type="submission" date="2022-08" db="EMBL/GenBank/DDBJ databases">
        <title>Genome Sequencing of Bacteroides fragilis Group Isolates with Nanopore Technology.</title>
        <authorList>
            <person name="Tisza M.J."/>
            <person name="Smith D."/>
            <person name="Dekker J.P."/>
        </authorList>
    </citation>
    <scope>NUCLEOTIDE SEQUENCE</scope>
    <source>
        <strain evidence="2">BFG-70</strain>
    </source>
</reference>
<dbReference type="AlphaFoldDB" id="A0AAQ2NAZ6"/>
<keyword evidence="1" id="KW-0812">Transmembrane</keyword>
<name>A0AAQ2NAZ6_BACFG</name>
<evidence type="ECO:0000313" key="3">
    <source>
        <dbReference type="Proteomes" id="UP001060330"/>
    </source>
</evidence>
<feature type="transmembrane region" description="Helical" evidence="1">
    <location>
        <begin position="74"/>
        <end position="95"/>
    </location>
</feature>
<dbReference type="EMBL" id="CP103216">
    <property type="protein sequence ID" value="UVR55286.1"/>
    <property type="molecule type" value="Genomic_DNA"/>
</dbReference>